<dbReference type="OrthoDB" id="1714508at2759"/>
<dbReference type="AlphaFoldDB" id="I2G4U6"/>
<name>I2G4U6_USTHO</name>
<gene>
    <name evidence="2" type="ORF">UHOR_00689</name>
</gene>
<reference evidence="2 3" key="1">
    <citation type="journal article" date="2012" name="Plant Cell">
        <title>Genome comparison of barley and maize smut fungi reveals targeted loss of RNA silencing components and species-specific presence of transposable elements.</title>
        <authorList>
            <person name="Laurie J.D."/>
            <person name="Ali S."/>
            <person name="Linning R."/>
            <person name="Mannhaupt G."/>
            <person name="Wong P."/>
            <person name="Gueldener U."/>
            <person name="Muensterkoetter M."/>
            <person name="Moore R."/>
            <person name="Kahmann R."/>
            <person name="Bakkeren G."/>
            <person name="Schirawski J."/>
        </authorList>
    </citation>
    <scope>NUCLEOTIDE SEQUENCE [LARGE SCALE GENOMIC DNA]</scope>
    <source>
        <strain evidence="3">Uh4875-4</strain>
    </source>
</reference>
<dbReference type="Proteomes" id="UP000006174">
    <property type="component" value="Unassembled WGS sequence"/>
</dbReference>
<organism evidence="2 3">
    <name type="scientific">Ustilago hordei</name>
    <name type="common">Barley covered smut fungus</name>
    <dbReference type="NCBI Taxonomy" id="120017"/>
    <lineage>
        <taxon>Eukaryota</taxon>
        <taxon>Fungi</taxon>
        <taxon>Dikarya</taxon>
        <taxon>Basidiomycota</taxon>
        <taxon>Ustilaginomycotina</taxon>
        <taxon>Ustilaginomycetes</taxon>
        <taxon>Ustilaginales</taxon>
        <taxon>Ustilaginaceae</taxon>
        <taxon>Ustilago</taxon>
    </lineage>
</organism>
<proteinExistence type="predicted"/>
<feature type="compositionally biased region" description="Polar residues" evidence="1">
    <location>
        <begin position="1"/>
        <end position="15"/>
    </location>
</feature>
<feature type="region of interest" description="Disordered" evidence="1">
    <location>
        <begin position="1"/>
        <end position="48"/>
    </location>
</feature>
<comment type="caution">
    <text evidence="2">The sequence shown here is derived from an EMBL/GenBank/DDBJ whole genome shotgun (WGS) entry which is preliminary data.</text>
</comment>
<keyword evidence="3" id="KW-1185">Reference proteome</keyword>
<evidence type="ECO:0008006" key="4">
    <source>
        <dbReference type="Google" id="ProtNLM"/>
    </source>
</evidence>
<evidence type="ECO:0000313" key="3">
    <source>
        <dbReference type="Proteomes" id="UP000006174"/>
    </source>
</evidence>
<feature type="region of interest" description="Disordered" evidence="1">
    <location>
        <begin position="246"/>
        <end position="336"/>
    </location>
</feature>
<dbReference type="STRING" id="1128400.I2G4U6"/>
<feature type="compositionally biased region" description="Polar residues" evidence="1">
    <location>
        <begin position="316"/>
        <end position="326"/>
    </location>
</feature>
<dbReference type="HOGENOM" id="CLU_826896_0_0_1"/>
<dbReference type="OMA" id="NVERYHK"/>
<sequence length="336" mass="37459">MTPSLRTMSEASTRNVAAASQPRTLQNEQHAEAGLSKTIHPKKPEKDSISDQCLAVWRDNSFLPTSALPRSKVRGTDKVVTQEMDIYNLLDIDDLELLRDLPLLGPPPQEPGGGTWFEPRPYWGTSYESGEFLSKGLNEHGTVPINPTVQANVERYHKLKSEGVHFNQVLMQNRSFKNPHVYSQLVNHLGIDETSSNLPSLDTGRYNGEWRSMFPFREEELIEGDPVAISKRQEKEHLDEKLAQLQANKDKMRSINFTRGSSGNNTITSRRARNGAEAEWDEPVRPRRAANTGQSRPHASQSNGAGSSSAARPTLILNNVHASASNPRIPPSTRRP</sequence>
<feature type="compositionally biased region" description="Polar residues" evidence="1">
    <location>
        <begin position="255"/>
        <end position="269"/>
    </location>
</feature>
<dbReference type="eggNOG" id="KOG2959">
    <property type="taxonomic scope" value="Eukaryota"/>
</dbReference>
<dbReference type="InterPro" id="IPR012479">
    <property type="entry name" value="SAP30BP"/>
</dbReference>
<accession>I2G4U6</accession>
<dbReference type="GO" id="GO:0006355">
    <property type="term" value="P:regulation of DNA-templated transcription"/>
    <property type="evidence" value="ECO:0007669"/>
    <property type="project" value="InterPro"/>
</dbReference>
<evidence type="ECO:0000313" key="2">
    <source>
        <dbReference type="EMBL" id="CCF54189.1"/>
    </source>
</evidence>
<feature type="compositionally biased region" description="Low complexity" evidence="1">
    <location>
        <begin position="299"/>
        <end position="311"/>
    </location>
</feature>
<evidence type="ECO:0000256" key="1">
    <source>
        <dbReference type="SAM" id="MobiDB-lite"/>
    </source>
</evidence>
<protein>
    <recommendedName>
        <fullName evidence="4">HCNGP-domain-containing protein</fullName>
    </recommendedName>
</protein>
<dbReference type="Pfam" id="PF07818">
    <property type="entry name" value="HCNGP"/>
    <property type="match status" value="1"/>
</dbReference>
<dbReference type="EMBL" id="CAGI01000189">
    <property type="protein sequence ID" value="CCF54189.1"/>
    <property type="molecule type" value="Genomic_DNA"/>
</dbReference>